<keyword evidence="6" id="KW-1185">Reference proteome</keyword>
<sequence length="936" mass="102191">MAEWRDATVQRVLSLRPERVLEVGVGTGLLLARLAPECVEYWGTDFSATVVQALGRQVEADERLSGRVRLRHQSADVVDGLPEQYFDTIVVNSVVQYFPGLDYLVKVIEGLVGLLKPGGAVFIGDVRNLRLLRLFRSAIEARRSGDAPAQTLHRLIEQSVLLEKELLIDPGLFAALAARIPDLSGVDVRIKRGLAENELTRYRYDAVLYKQVPRQRSMAAARRLRWGREVTGLDDVARQLADGVPLRVTGVPNARLLRDIALAGGATSPDAPGPEAFTELGRRHGLETAVTWSAGHGDEFLDVVFYEPESGQGPVVDIYRHDTPSHTALSFYTNNPAASRFTGVLVGALRGFVRERLPEFMVPSAVVALEAMPLTPSGKLDRRALPAPDLGAGGGRAAGSPREEILCGLFAEVLGLADVGVEDDFFDLGGHSLLATRLISRVRSVLGVEVTVRDLFDSPTVAGLVDRLGVSGGARVSLQAAGQRPSWPALSFAQQRLWFLGKLEGPSPTYNIPLALRLRGTLDQAALQAALLDVLARHESLRTVFPERSGVPYQRVLEVDRCGPVLQVHDLDESQDVTALVAEAARHTFDLSEQLPIRAQLFVTGPDEYVLLLLLHHIAGDGWSLAPLARDLSVAYQARLEGQGPRWAPLPVQYIDYSLWQRDLLGSETDPDSLYGRQLAFWREALAGIPEQLTLPTDRPRPAVASYRGALLQISLDAGLHQQLLALARNTQTSLFMVLQAAFAVLLTRLGAGTDITIGSPIAGRTDEALEELIGFFVNTLVLRTDTSGNPTFEELLTRVRDTDLAAWDHQDLPFEHLVEALNPTRTLAHHPLFQTMLALQNAPEPNFTLGGAATANSEPAYVGRARFDFFLSLSAGHSAEGAPAGIEGVVEYAVDLFDEATVRSLLDRFVSVLRQVVDEPGRRIARLDLLTTEER</sequence>
<gene>
    <name evidence="5" type="ORF">CLV70_1701</name>
</gene>
<dbReference type="Gene3D" id="3.30.300.30">
    <property type="match status" value="1"/>
</dbReference>
<dbReference type="GO" id="GO:0043041">
    <property type="term" value="P:amino acid activation for nonribosomal peptide biosynthetic process"/>
    <property type="evidence" value="ECO:0007669"/>
    <property type="project" value="TreeGrafter"/>
</dbReference>
<dbReference type="InterPro" id="IPR009081">
    <property type="entry name" value="PP-bd_ACP"/>
</dbReference>
<dbReference type="FunFam" id="3.30.559.30:FF:000001">
    <property type="entry name" value="Non-ribosomal peptide synthetase"/>
    <property type="match status" value="1"/>
</dbReference>
<dbReference type="CDD" id="cd02440">
    <property type="entry name" value="AdoMet_MTases"/>
    <property type="match status" value="1"/>
</dbReference>
<dbReference type="CDD" id="cd19540">
    <property type="entry name" value="LCL_NRPS-like"/>
    <property type="match status" value="1"/>
</dbReference>
<dbReference type="Gene3D" id="3.40.50.150">
    <property type="entry name" value="Vaccinia Virus protein VP39"/>
    <property type="match status" value="1"/>
</dbReference>
<dbReference type="Pfam" id="PF00550">
    <property type="entry name" value="PP-binding"/>
    <property type="match status" value="1"/>
</dbReference>
<evidence type="ECO:0000313" key="5">
    <source>
        <dbReference type="EMBL" id="PRY14190.1"/>
    </source>
</evidence>
<dbReference type="Gene3D" id="3.30.559.30">
    <property type="entry name" value="Nonribosomal peptide synthetase, condensation domain"/>
    <property type="match status" value="1"/>
</dbReference>
<feature type="domain" description="Carrier" evidence="4">
    <location>
        <begin position="397"/>
        <end position="472"/>
    </location>
</feature>
<evidence type="ECO:0000256" key="1">
    <source>
        <dbReference type="ARBA" id="ARBA00001957"/>
    </source>
</evidence>
<dbReference type="InterPro" id="IPR020806">
    <property type="entry name" value="PKS_PP-bd"/>
</dbReference>
<dbReference type="FunFam" id="1.10.1200.10:FF:000016">
    <property type="entry name" value="Non-ribosomal peptide synthase"/>
    <property type="match status" value="1"/>
</dbReference>
<dbReference type="InterPro" id="IPR001242">
    <property type="entry name" value="Condensation_dom"/>
</dbReference>
<dbReference type="SUPFAM" id="SSF56801">
    <property type="entry name" value="Acetyl-CoA synthetase-like"/>
    <property type="match status" value="1"/>
</dbReference>
<feature type="non-terminal residue" evidence="5">
    <location>
        <position position="936"/>
    </location>
</feature>
<dbReference type="FunFam" id="3.30.559.10:FF:000012">
    <property type="entry name" value="Non-ribosomal peptide synthetase"/>
    <property type="match status" value="1"/>
</dbReference>
<proteinExistence type="predicted"/>
<reference evidence="5 6" key="1">
    <citation type="submission" date="2018-03" db="EMBL/GenBank/DDBJ databases">
        <title>Genomic Encyclopedia of Archaeal and Bacterial Type Strains, Phase II (KMG-II): from individual species to whole genera.</title>
        <authorList>
            <person name="Goeker M."/>
        </authorList>
    </citation>
    <scope>NUCLEOTIDE SEQUENCE [LARGE SCALE GENOMIC DNA]</scope>
    <source>
        <strain evidence="5 6">DSM 45348</strain>
    </source>
</reference>
<dbReference type="InterPro" id="IPR013217">
    <property type="entry name" value="Methyltransf_12"/>
</dbReference>
<dbReference type="Gene3D" id="3.30.559.10">
    <property type="entry name" value="Chloramphenicol acetyltransferase-like domain"/>
    <property type="match status" value="1"/>
</dbReference>
<evidence type="ECO:0000313" key="6">
    <source>
        <dbReference type="Proteomes" id="UP000239209"/>
    </source>
</evidence>
<dbReference type="GO" id="GO:0008610">
    <property type="term" value="P:lipid biosynthetic process"/>
    <property type="evidence" value="ECO:0007669"/>
    <property type="project" value="UniProtKB-ARBA"/>
</dbReference>
<dbReference type="SUPFAM" id="SSF47336">
    <property type="entry name" value="ACP-like"/>
    <property type="match status" value="1"/>
</dbReference>
<dbReference type="Pfam" id="PF08242">
    <property type="entry name" value="Methyltransf_12"/>
    <property type="match status" value="1"/>
</dbReference>
<dbReference type="Proteomes" id="UP000239209">
    <property type="component" value="Unassembled WGS sequence"/>
</dbReference>
<dbReference type="InterPro" id="IPR006162">
    <property type="entry name" value="Ppantetheine_attach_site"/>
</dbReference>
<dbReference type="PANTHER" id="PTHR45527:SF1">
    <property type="entry name" value="FATTY ACID SYNTHASE"/>
    <property type="match status" value="1"/>
</dbReference>
<dbReference type="InterPro" id="IPR045851">
    <property type="entry name" value="AMP-bd_C_sf"/>
</dbReference>
<evidence type="ECO:0000259" key="4">
    <source>
        <dbReference type="PROSITE" id="PS50075"/>
    </source>
</evidence>
<dbReference type="SUPFAM" id="SSF53335">
    <property type="entry name" value="S-adenosyl-L-methionine-dependent methyltransferases"/>
    <property type="match status" value="1"/>
</dbReference>
<evidence type="ECO:0000256" key="3">
    <source>
        <dbReference type="ARBA" id="ARBA00022553"/>
    </source>
</evidence>
<dbReference type="GO" id="GO:0008168">
    <property type="term" value="F:methyltransferase activity"/>
    <property type="evidence" value="ECO:0007669"/>
    <property type="project" value="UniProtKB-KW"/>
</dbReference>
<dbReference type="GO" id="GO:0009403">
    <property type="term" value="P:toxin biosynthetic process"/>
    <property type="evidence" value="ECO:0007669"/>
    <property type="project" value="UniProtKB-ARBA"/>
</dbReference>
<dbReference type="InterPro" id="IPR023213">
    <property type="entry name" value="CAT-like_dom_sf"/>
</dbReference>
<dbReference type="GO" id="GO:0005829">
    <property type="term" value="C:cytosol"/>
    <property type="evidence" value="ECO:0007669"/>
    <property type="project" value="TreeGrafter"/>
</dbReference>
<comment type="caution">
    <text evidence="5">The sequence shown here is derived from an EMBL/GenBank/DDBJ whole genome shotgun (WGS) entry which is preliminary data.</text>
</comment>
<dbReference type="InterPro" id="IPR029063">
    <property type="entry name" value="SAM-dependent_MTases_sf"/>
</dbReference>
<evidence type="ECO:0000256" key="2">
    <source>
        <dbReference type="ARBA" id="ARBA00022450"/>
    </source>
</evidence>
<keyword evidence="5" id="KW-0808">Transferase</keyword>
<protein>
    <submittedName>
        <fullName evidence="5">Methyltransferase family protein</fullName>
    </submittedName>
</protein>
<comment type="cofactor">
    <cofactor evidence="1">
        <name>pantetheine 4'-phosphate</name>
        <dbReference type="ChEBI" id="CHEBI:47942"/>
    </cofactor>
</comment>
<dbReference type="AlphaFoldDB" id="A0A2T0R350"/>
<dbReference type="InterPro" id="IPR036736">
    <property type="entry name" value="ACP-like_sf"/>
</dbReference>
<dbReference type="Gene3D" id="1.10.1200.10">
    <property type="entry name" value="ACP-like"/>
    <property type="match status" value="1"/>
</dbReference>
<dbReference type="PANTHER" id="PTHR45527">
    <property type="entry name" value="NONRIBOSOMAL PEPTIDE SYNTHETASE"/>
    <property type="match status" value="1"/>
</dbReference>
<dbReference type="PROSITE" id="PS00012">
    <property type="entry name" value="PHOSPHOPANTETHEINE"/>
    <property type="match status" value="1"/>
</dbReference>
<keyword evidence="5" id="KW-0489">Methyltransferase</keyword>
<name>A0A2T0R350_9ACTN</name>
<dbReference type="EMBL" id="PVZG01000070">
    <property type="protein sequence ID" value="PRY14190.1"/>
    <property type="molecule type" value="Genomic_DNA"/>
</dbReference>
<dbReference type="PROSITE" id="PS50075">
    <property type="entry name" value="CARRIER"/>
    <property type="match status" value="1"/>
</dbReference>
<dbReference type="SMART" id="SM00823">
    <property type="entry name" value="PKS_PP"/>
    <property type="match status" value="1"/>
</dbReference>
<dbReference type="GO" id="GO:0031177">
    <property type="term" value="F:phosphopantetheine binding"/>
    <property type="evidence" value="ECO:0007669"/>
    <property type="project" value="InterPro"/>
</dbReference>
<dbReference type="GO" id="GO:0032259">
    <property type="term" value="P:methylation"/>
    <property type="evidence" value="ECO:0007669"/>
    <property type="project" value="UniProtKB-KW"/>
</dbReference>
<organism evidence="5 6">
    <name type="scientific">Pseudosporangium ferrugineum</name>
    <dbReference type="NCBI Taxonomy" id="439699"/>
    <lineage>
        <taxon>Bacteria</taxon>
        <taxon>Bacillati</taxon>
        <taxon>Actinomycetota</taxon>
        <taxon>Actinomycetes</taxon>
        <taxon>Micromonosporales</taxon>
        <taxon>Micromonosporaceae</taxon>
        <taxon>Pseudosporangium</taxon>
    </lineage>
</organism>
<keyword evidence="3" id="KW-0597">Phosphoprotein</keyword>
<dbReference type="SUPFAM" id="SSF52777">
    <property type="entry name" value="CoA-dependent acyltransferases"/>
    <property type="match status" value="2"/>
</dbReference>
<accession>A0A2T0R350</accession>
<keyword evidence="2" id="KW-0596">Phosphopantetheine</keyword>
<dbReference type="Pfam" id="PF00668">
    <property type="entry name" value="Condensation"/>
    <property type="match status" value="1"/>
</dbReference>
<dbReference type="GO" id="GO:0072330">
    <property type="term" value="P:monocarboxylic acid biosynthetic process"/>
    <property type="evidence" value="ECO:0007669"/>
    <property type="project" value="UniProtKB-ARBA"/>
</dbReference>